<organism evidence="2 3">
    <name type="scientific">Reticulomyxa filosa</name>
    <dbReference type="NCBI Taxonomy" id="46433"/>
    <lineage>
        <taxon>Eukaryota</taxon>
        <taxon>Sar</taxon>
        <taxon>Rhizaria</taxon>
        <taxon>Retaria</taxon>
        <taxon>Foraminifera</taxon>
        <taxon>Monothalamids</taxon>
        <taxon>Reticulomyxidae</taxon>
        <taxon>Reticulomyxa</taxon>
    </lineage>
</organism>
<dbReference type="AlphaFoldDB" id="X6MPB8"/>
<sequence length="148" mass="18146">MFVYVCINIFFFFYKMLNSPAQQYFYLFIYIFICSIFFQKSLLVYFYRKIGARDPVNMLSLFFVQSLKNYKIILYVFVQANQSKKCIKKFDKKKKGDKKKKNKEKNVTIILLIEKKNRKENEIKIKKTKKNKKEKNKYFNFLNILLER</sequence>
<keyword evidence="1" id="KW-0812">Transmembrane</keyword>
<name>X6MPB8_RETFI</name>
<evidence type="ECO:0000313" key="2">
    <source>
        <dbReference type="EMBL" id="ETO14895.1"/>
    </source>
</evidence>
<comment type="caution">
    <text evidence="2">The sequence shown here is derived from an EMBL/GenBank/DDBJ whole genome shotgun (WGS) entry which is preliminary data.</text>
</comment>
<feature type="transmembrane region" description="Helical" evidence="1">
    <location>
        <begin position="24"/>
        <end position="47"/>
    </location>
</feature>
<dbReference type="EMBL" id="ASPP01019677">
    <property type="protein sequence ID" value="ETO14895.1"/>
    <property type="molecule type" value="Genomic_DNA"/>
</dbReference>
<gene>
    <name evidence="2" type="ORF">RFI_22473</name>
</gene>
<evidence type="ECO:0008006" key="4">
    <source>
        <dbReference type="Google" id="ProtNLM"/>
    </source>
</evidence>
<keyword evidence="1" id="KW-0472">Membrane</keyword>
<accession>X6MPB8</accession>
<protein>
    <recommendedName>
        <fullName evidence="4">Transmembrane protein</fullName>
    </recommendedName>
</protein>
<keyword evidence="1" id="KW-1133">Transmembrane helix</keyword>
<proteinExistence type="predicted"/>
<feature type="transmembrane region" description="Helical" evidence="1">
    <location>
        <begin position="59"/>
        <end position="78"/>
    </location>
</feature>
<evidence type="ECO:0000256" key="1">
    <source>
        <dbReference type="SAM" id="Phobius"/>
    </source>
</evidence>
<reference evidence="2 3" key="1">
    <citation type="journal article" date="2013" name="Curr. Biol.">
        <title>The Genome of the Foraminiferan Reticulomyxa filosa.</title>
        <authorList>
            <person name="Glockner G."/>
            <person name="Hulsmann N."/>
            <person name="Schleicher M."/>
            <person name="Noegel A.A."/>
            <person name="Eichinger L."/>
            <person name="Gallinger C."/>
            <person name="Pawlowski J."/>
            <person name="Sierra R."/>
            <person name="Euteneuer U."/>
            <person name="Pillet L."/>
            <person name="Moustafa A."/>
            <person name="Platzer M."/>
            <person name="Groth M."/>
            <person name="Szafranski K."/>
            <person name="Schliwa M."/>
        </authorList>
    </citation>
    <scope>NUCLEOTIDE SEQUENCE [LARGE SCALE GENOMIC DNA]</scope>
</reference>
<evidence type="ECO:0000313" key="3">
    <source>
        <dbReference type="Proteomes" id="UP000023152"/>
    </source>
</evidence>
<dbReference type="Proteomes" id="UP000023152">
    <property type="component" value="Unassembled WGS sequence"/>
</dbReference>
<keyword evidence="3" id="KW-1185">Reference proteome</keyword>